<dbReference type="GO" id="GO:0009982">
    <property type="term" value="F:pseudouridine synthase activity"/>
    <property type="evidence" value="ECO:0007669"/>
    <property type="project" value="InterPro"/>
</dbReference>
<dbReference type="Gene3D" id="3.30.2350.20">
    <property type="entry name" value="TruD, catalytic domain"/>
    <property type="match status" value="2"/>
</dbReference>
<dbReference type="PROSITE" id="PS50984">
    <property type="entry name" value="TRUD"/>
    <property type="match status" value="1"/>
</dbReference>
<gene>
    <name evidence="5" type="ORF">FOZ60_000615</name>
</gene>
<reference evidence="5 6" key="1">
    <citation type="submission" date="2020-04" db="EMBL/GenBank/DDBJ databases">
        <title>Perkinsus olseni comparative genomics.</title>
        <authorList>
            <person name="Bogema D.R."/>
        </authorList>
    </citation>
    <scope>NUCLEOTIDE SEQUENCE [LARGE SCALE GENOMIC DNA]</scope>
    <source>
        <strain evidence="5">00978-12</strain>
    </source>
</reference>
<name>A0A7J6P216_PEROL</name>
<evidence type="ECO:0000256" key="1">
    <source>
        <dbReference type="ARBA" id="ARBA00007953"/>
    </source>
</evidence>
<keyword evidence="3" id="KW-0732">Signal</keyword>
<dbReference type="Pfam" id="PF01142">
    <property type="entry name" value="TruD"/>
    <property type="match status" value="1"/>
</dbReference>
<dbReference type="SUPFAM" id="SSF55120">
    <property type="entry name" value="Pseudouridine synthase"/>
    <property type="match status" value="1"/>
</dbReference>
<dbReference type="GO" id="GO:0003723">
    <property type="term" value="F:RNA binding"/>
    <property type="evidence" value="ECO:0007669"/>
    <property type="project" value="InterPro"/>
</dbReference>
<dbReference type="Proteomes" id="UP000541610">
    <property type="component" value="Unassembled WGS sequence"/>
</dbReference>
<dbReference type="PANTHER" id="PTHR13326:SF21">
    <property type="entry name" value="PSEUDOURIDYLATE SYNTHASE PUS7L"/>
    <property type="match status" value="1"/>
</dbReference>
<accession>A0A7J6P216</accession>
<dbReference type="InterPro" id="IPR042214">
    <property type="entry name" value="TruD_catalytic"/>
</dbReference>
<organism evidence="5 6">
    <name type="scientific">Perkinsus olseni</name>
    <name type="common">Perkinsus atlanticus</name>
    <dbReference type="NCBI Taxonomy" id="32597"/>
    <lineage>
        <taxon>Eukaryota</taxon>
        <taxon>Sar</taxon>
        <taxon>Alveolata</taxon>
        <taxon>Perkinsozoa</taxon>
        <taxon>Perkinsea</taxon>
        <taxon>Perkinsida</taxon>
        <taxon>Perkinsidae</taxon>
        <taxon>Perkinsus</taxon>
    </lineage>
</organism>
<feature type="chain" id="PRO_5029716858" description="TRUD domain-containing protein" evidence="3">
    <location>
        <begin position="16"/>
        <end position="858"/>
    </location>
</feature>
<comment type="similarity">
    <text evidence="1">Belongs to the pseudouridine synthase TruD family.</text>
</comment>
<evidence type="ECO:0000259" key="4">
    <source>
        <dbReference type="PROSITE" id="PS50984"/>
    </source>
</evidence>
<evidence type="ECO:0000256" key="3">
    <source>
        <dbReference type="SAM" id="SignalP"/>
    </source>
</evidence>
<keyword evidence="2" id="KW-0413">Isomerase</keyword>
<dbReference type="GO" id="GO:0005634">
    <property type="term" value="C:nucleus"/>
    <property type="evidence" value="ECO:0007669"/>
    <property type="project" value="TreeGrafter"/>
</dbReference>
<dbReference type="AlphaFoldDB" id="A0A7J6P216"/>
<dbReference type="EMBL" id="JABANP010000106">
    <property type="protein sequence ID" value="KAF4690159.1"/>
    <property type="molecule type" value="Genomic_DNA"/>
</dbReference>
<dbReference type="InterPro" id="IPR011760">
    <property type="entry name" value="PsdUridine_synth_TruD_insert"/>
</dbReference>
<dbReference type="PANTHER" id="PTHR13326">
    <property type="entry name" value="TRNA PSEUDOURIDINE SYNTHASE D"/>
    <property type="match status" value="1"/>
</dbReference>
<dbReference type="InterPro" id="IPR020103">
    <property type="entry name" value="PsdUridine_synth_cat_dom_sf"/>
</dbReference>
<protein>
    <recommendedName>
        <fullName evidence="4">TRUD domain-containing protein</fullName>
    </recommendedName>
</protein>
<evidence type="ECO:0000256" key="2">
    <source>
        <dbReference type="ARBA" id="ARBA00023235"/>
    </source>
</evidence>
<feature type="signal peptide" evidence="3">
    <location>
        <begin position="1"/>
        <end position="15"/>
    </location>
</feature>
<evidence type="ECO:0000313" key="5">
    <source>
        <dbReference type="EMBL" id="KAF4690159.1"/>
    </source>
</evidence>
<sequence>MRLLVNAVVIALAVASDVCSNVEKQTLMGDFFPGFLYHCSQQALDDPSNATPCLETGCDLSPDCADCFADYGRCIQRNCSVECGSTPGSLQCMTDWEVRKVGMDGKVVRLRVEPVSESWTAVERRCADHLSSAPAIDSRTTFKAVDRTHGLLMAFEEGYELGDMGAAPFLERHCGAHAVSEVQKFLHRTASKNYTRNARGLVCRFPRVDGDDDLEIVYKIRGTIAWMIRKILSHEVLFYAAAEGSRNKCLLDTMPREKAIELMRFVLRGFNDGGMTIRLNRGSNGEVFCQKLKTHFENLEMATAKRTTQPVQVLLSWKRKHSPAGLFNSRRWKFVLKKTGWDTSALQRAIEQKLQPPNKIRARERYLLLIRGYNTYAGSFVTYMTLPATHDEQQIREAFDDISAGPMKKCEVDNFVVNTGPTKLRQGLGNCFRVRIRGAKRGVVEALSSIDSSDFINYYRLQRFGINPNHEVDIGGAIISGQYEKALRLIMSPVSSDRTPAAEVVRQWSQDRDDSRALDSLEEVHQKDSNARIWANILLQLAKNRGSDRYRMALRGGIPRNFLLLYLSAYQSYLWNQLAPDRIRRGGLSVMPGDLVLRDGSNEPQQVGTNDSEAGFAVDFAPIYLQMRLLVNAVVIALAVASDVCSNVEKQTLMGDSFPGFLYHCSQQALDDPSNATPCLETGCDLSPDCADCFADYGRLIQSTGLNPQLGYELGDISATLFVERHCGAQAVSEVQKFLDRTASKNSTRNARGSLCRFPRVDGDDDLETVYCTLAVIPVKILPHAVLFYAAAEASRNKCLLDTMPRGKAIELMRFNDGGMTTRFNRGSNAEAFCRELKKYFENLEMATVKETWAALRW</sequence>
<feature type="domain" description="TRUD" evidence="4">
    <location>
        <begin position="454"/>
        <end position="672"/>
    </location>
</feature>
<proteinExistence type="inferred from homology"/>
<dbReference type="OrthoDB" id="447290at2759"/>
<comment type="caution">
    <text evidence="5">The sequence shown here is derived from an EMBL/GenBank/DDBJ whole genome shotgun (WGS) entry which is preliminary data.</text>
</comment>
<dbReference type="GO" id="GO:0001522">
    <property type="term" value="P:pseudouridine synthesis"/>
    <property type="evidence" value="ECO:0007669"/>
    <property type="project" value="InterPro"/>
</dbReference>
<dbReference type="InterPro" id="IPR001656">
    <property type="entry name" value="PsdUridine_synth_TruD"/>
</dbReference>
<evidence type="ECO:0000313" key="6">
    <source>
        <dbReference type="Proteomes" id="UP000541610"/>
    </source>
</evidence>